<sequence length="1300" mass="143284">MKRMWVVLWLFILIVSRATLAAANTKPQFEFGTIPSSECKASGPVVSCELKFENTYSSPPLVFVMPTINPSRSNFDTKTTELPSDLRVWSVSTSKAQIKQRLSPHAKKCNYLQYNEEEERWQCIKSSKGIEVNFIDAPMENIDYLVIEEGVLEFDNGAKIVAGLLSTKTTISGKKGGGDGTPVSFGTYGLTSSFNEAPGVLVQLQSRNNEADNQPLWLTASAKDLKRNGFTALLERSEVTNNAFLSNPEEVAFVAGLGEGFVNGRKFWLGQGATQNTLNLDDKVIKPITEGCQQVINFTETGFKKVPTLIASKSARNGPNGGWLRRCSVSKTGVALINEEDMQKDPERSHTLEPFSYFLFDKPETEGVCRLFPSPAQTWNGNQDALLEIGNTANISGAPILNGRRYLGFPQSDITDNKRRGCDGSECFGDTGLQVERPQLESFQTPDSGLEVVTVGKGKSRTFQNNESIGRLSIDKHGVAKFKTGTYWIDSINVNGNIQIPDREVVEIHTKGFALSNGSTFSQLGKGQLVVYVHDLTYNNSVIHDRVDLANNSQFIGLLYSEKDVILSNNALVEGAVTARKIKLHNGSEIIASNQCFEPTDDYKLALSPENDLALMCGDDAPVFTVQTTNNNVTESLSVGIEITPNANNFNIEVLPNFGMGNYPDFKSNSSGILKLKVIPKDTAKIDLSTEHQLIATLKHDTNQYAHSQFKFVPFKFDVKDQAVVAGQVTNNVVAKVLACDDSEQLVAQSYNGTPNISHEVQRPNVATANKGILNYAPIFEGDDQGVSKDELTISESGEFLVTLNDRFECSEYKGCPLSGYYNLNGTFVVKSRPWKIAICDVVQTSNPANSNPATTSAESGFMSAGESFNVTYKPILHPDSKGSTTNKCEYPLTDNYSLDNGPLVLSHSVVYPASVSAAIGVLTPSSVIGFEPKHPTKTVNHVWNEVGTLQIQTTARYLEMDVDVDTQNIGRFYPAHLKMMPVAEQWKYVDGHDSFAYMGQPISHSFKVEAQNVAGEPTSNYGLFSDELIADLQYVAQSQPSGDSLFDRVLVVGEPNFGSWKENTYWADDTSALELSFNDFSFVKKSVKTTPLTTQPDGPFNTANAVFGLRITDDPDGIRFSNGDLEAAFPSQPEFRYGRMRLQDVGSVTEASDLNVPLKVEYWQHHRFVTNTDDNSSNFDANDYCRQVIWSESGTTTSVQLKGEGTVSSGESSKLLIEQNSTNREQVRVWARIDSAPPVKLADENSIECFTDGAMPHRPWLRYNWRDIGDEDPSSVITFGIYRGNDRIIFRGEPGLFAH</sequence>
<dbReference type="Proteomes" id="UP000037515">
    <property type="component" value="Unassembled WGS sequence"/>
</dbReference>
<dbReference type="InterPro" id="IPR046524">
    <property type="entry name" value="DUF6701"/>
</dbReference>
<keyword evidence="4" id="KW-1185">Reference proteome</keyword>
<evidence type="ECO:0000256" key="1">
    <source>
        <dbReference type="SAM" id="SignalP"/>
    </source>
</evidence>
<feature type="chain" id="PRO_5005600015" description="DUF6701 domain-containing protein" evidence="1">
    <location>
        <begin position="22"/>
        <end position="1300"/>
    </location>
</feature>
<evidence type="ECO:0000259" key="2">
    <source>
        <dbReference type="Pfam" id="PF20419"/>
    </source>
</evidence>
<comment type="caution">
    <text evidence="3">The sequence shown here is derived from an EMBL/GenBank/DDBJ whole genome shotgun (WGS) entry which is preliminary data.</text>
</comment>
<dbReference type="PATRIC" id="fig|693.5.peg.2796"/>
<dbReference type="Pfam" id="PF20419">
    <property type="entry name" value="DUF6701"/>
    <property type="match status" value="1"/>
</dbReference>
<evidence type="ECO:0000313" key="3">
    <source>
        <dbReference type="EMBL" id="KOO02777.1"/>
    </source>
</evidence>
<reference evidence="4" key="1">
    <citation type="submission" date="2015-08" db="EMBL/GenBank/DDBJ databases">
        <title>Vibrio galatheae sp. nov., a novel member of the Vibrionaceae family isolated from the Solomon Islands.</title>
        <authorList>
            <person name="Giubergia S."/>
            <person name="Machado H."/>
            <person name="Mateiu R.V."/>
            <person name="Gram L."/>
        </authorList>
    </citation>
    <scope>NUCLEOTIDE SEQUENCE [LARGE SCALE GENOMIC DNA]</scope>
    <source>
        <strain evidence="4">DSM 19584</strain>
    </source>
</reference>
<gene>
    <name evidence="3" type="ORF">AKJ17_13650</name>
</gene>
<keyword evidence="1" id="KW-0732">Signal</keyword>
<protein>
    <recommendedName>
        <fullName evidence="2">DUF6701 domain-containing protein</fullName>
    </recommendedName>
</protein>
<evidence type="ECO:0000313" key="4">
    <source>
        <dbReference type="Proteomes" id="UP000037515"/>
    </source>
</evidence>
<dbReference type="RefSeq" id="WP_053396375.1">
    <property type="nucleotide sequence ID" value="NZ_LHPJ01000011.1"/>
</dbReference>
<feature type="signal peptide" evidence="1">
    <location>
        <begin position="1"/>
        <end position="21"/>
    </location>
</feature>
<dbReference type="STRING" id="693.AKJ17_13650"/>
<name>A0A0M0HLU6_VIBNE</name>
<accession>A0A0M0HLU6</accession>
<dbReference type="EMBL" id="LHPJ01000011">
    <property type="protein sequence ID" value="KOO02777.1"/>
    <property type="molecule type" value="Genomic_DNA"/>
</dbReference>
<proteinExistence type="predicted"/>
<feature type="domain" description="DUF6701" evidence="2">
    <location>
        <begin position="708"/>
        <end position="1294"/>
    </location>
</feature>
<organism evidence="3 4">
    <name type="scientific">Vibrio nereis</name>
    <dbReference type="NCBI Taxonomy" id="693"/>
    <lineage>
        <taxon>Bacteria</taxon>
        <taxon>Pseudomonadati</taxon>
        <taxon>Pseudomonadota</taxon>
        <taxon>Gammaproteobacteria</taxon>
        <taxon>Vibrionales</taxon>
        <taxon>Vibrionaceae</taxon>
        <taxon>Vibrio</taxon>
    </lineage>
</organism>
<dbReference type="OrthoDB" id="9790247at2"/>